<dbReference type="EC" id="2.7.7.6" evidence="5"/>
<evidence type="ECO:0000256" key="5">
    <source>
        <dbReference type="RuleBase" id="RU004279"/>
    </source>
</evidence>
<dbReference type="Pfam" id="PF04997">
    <property type="entry name" value="RNA_pol_Rpb1_1"/>
    <property type="match status" value="1"/>
</dbReference>
<dbReference type="Gene3D" id="4.10.860.120">
    <property type="entry name" value="RNA polymerase II, clamp domain"/>
    <property type="match status" value="1"/>
</dbReference>
<dbReference type="Gene3D" id="2.40.40.20">
    <property type="match status" value="1"/>
</dbReference>
<keyword evidence="3 5" id="KW-0548">Nucleotidyltransferase</keyword>
<evidence type="ECO:0000256" key="2">
    <source>
        <dbReference type="ARBA" id="ARBA00022679"/>
    </source>
</evidence>
<gene>
    <name evidence="7" type="ORF">KOM_12_447</name>
</gene>
<reference evidence="7" key="1">
    <citation type="submission" date="2021-06" db="EMBL/GenBank/DDBJ databases">
        <authorList>
            <person name="Rolland C."/>
        </authorList>
    </citation>
    <scope>NUCLEOTIDE SEQUENCE</scope>
    <source>
        <strain evidence="7">347.936635</strain>
    </source>
</reference>
<dbReference type="Pfam" id="PF00623">
    <property type="entry name" value="RNA_pol_Rpb1_2"/>
    <property type="match status" value="1"/>
</dbReference>
<dbReference type="InterPro" id="IPR000722">
    <property type="entry name" value="RNA_pol_asu"/>
</dbReference>
<comment type="similarity">
    <text evidence="5">Belongs to the RNA polymerase beta' chain family.</text>
</comment>
<evidence type="ECO:0000256" key="3">
    <source>
        <dbReference type="ARBA" id="ARBA00022695"/>
    </source>
</evidence>
<dbReference type="SUPFAM" id="SSF64484">
    <property type="entry name" value="beta and beta-prime subunits of DNA dependent RNA-polymerase"/>
    <property type="match status" value="1"/>
</dbReference>
<keyword evidence="4 5" id="KW-0804">Transcription</keyword>
<dbReference type="InterPro" id="IPR044893">
    <property type="entry name" value="RNA_pol_Rpb1_clamp_domain"/>
</dbReference>
<evidence type="ECO:0000259" key="6">
    <source>
        <dbReference type="SMART" id="SM00663"/>
    </source>
</evidence>
<name>A0A8F8KQ31_9VIRU</name>
<dbReference type="GO" id="GO:0000428">
    <property type="term" value="C:DNA-directed RNA polymerase complex"/>
    <property type="evidence" value="ECO:0007669"/>
    <property type="project" value="UniProtKB-KW"/>
</dbReference>
<dbReference type="InterPro" id="IPR045867">
    <property type="entry name" value="DNA-dir_RpoC_beta_prime"/>
</dbReference>
<accession>A0A8F8KQ31</accession>
<dbReference type="PANTHER" id="PTHR19376:SF32">
    <property type="entry name" value="DNA-DIRECTED RNA POLYMERASE III SUBUNIT RPC1"/>
    <property type="match status" value="1"/>
</dbReference>
<evidence type="ECO:0000256" key="1">
    <source>
        <dbReference type="ARBA" id="ARBA00022478"/>
    </source>
</evidence>
<dbReference type="GO" id="GO:0003899">
    <property type="term" value="F:DNA-directed RNA polymerase activity"/>
    <property type="evidence" value="ECO:0007669"/>
    <property type="project" value="UniProtKB-EC"/>
</dbReference>
<evidence type="ECO:0000313" key="7">
    <source>
        <dbReference type="EMBL" id="QYA18715.1"/>
    </source>
</evidence>
<dbReference type="PANTHER" id="PTHR19376">
    <property type="entry name" value="DNA-DIRECTED RNA POLYMERASE"/>
    <property type="match status" value="1"/>
</dbReference>
<sequence length="521" mass="58920">MITAAKILRGPKKAKTNGVKRTAIYADDDIVMNSGPCTGTDADNHFITKVQFSVDSSDDIRRRSVCEVTESTTFENGTPKTGGLLDLRMGPFDRHYNCETCNRSVADCPGHHGHLELAEPIYSPLFIPYVEKILKCVCIACSGLLCGRERAKTYNVYSKRKANILSRITEYCTKKVQRCPQCFTPQPTYSRDAMWITFTYDVEPFKKDQIDDVNGEYAQSVPKNAEYIMTARRAMGILKAIQDEDAQLLGLSKTRPENLIITCMNVPTPGIRPPVVNDSARGADTLTKKLGEIIHVNEQIKRYTAGWRPHEKYTYYQRLQFHGATYINENAMGNNTKTVGNGRMPQTQNTLIHRINGKDGRVRGNLQGKRVDFSARCVISPDPSLRIFELGVPIYVASTLTFPEVVSPLNRLRLLDACKNGPEKYPGATFVERKLTKERIDLRFKKGPVELEYGDVVHRHMINKDWVIFNRQPTLHRMSIMAHQVVVMPGSSFRLNLSVCAPYNADFDVSTFMINTTIKRY</sequence>
<dbReference type="EMBL" id="MZ420154">
    <property type="protein sequence ID" value="QYA18715.1"/>
    <property type="molecule type" value="Genomic_DNA"/>
</dbReference>
<keyword evidence="1 5" id="KW-0240">DNA-directed RNA polymerase</keyword>
<dbReference type="Gene3D" id="3.30.1490.180">
    <property type="entry name" value="RNA polymerase ii"/>
    <property type="match status" value="1"/>
</dbReference>
<comment type="function">
    <text evidence="5">DNA-dependent RNA polymerase catalyzes the transcription of DNA into RNA using the four ribonucleoside triphosphates as substrates.</text>
</comment>
<feature type="domain" description="RNA polymerase N-terminal" evidence="6">
    <location>
        <begin position="257"/>
        <end position="515"/>
    </location>
</feature>
<dbReference type="GO" id="GO:0003677">
    <property type="term" value="F:DNA binding"/>
    <property type="evidence" value="ECO:0007669"/>
    <property type="project" value="InterPro"/>
</dbReference>
<proteinExistence type="inferred from homology"/>
<comment type="catalytic activity">
    <reaction evidence="5">
        <text>RNA(n) + a ribonucleoside 5'-triphosphate = RNA(n+1) + diphosphate</text>
        <dbReference type="Rhea" id="RHEA:21248"/>
        <dbReference type="Rhea" id="RHEA-COMP:14527"/>
        <dbReference type="Rhea" id="RHEA-COMP:17342"/>
        <dbReference type="ChEBI" id="CHEBI:33019"/>
        <dbReference type="ChEBI" id="CHEBI:61557"/>
        <dbReference type="ChEBI" id="CHEBI:140395"/>
        <dbReference type="EC" id="2.7.7.6"/>
    </reaction>
</comment>
<dbReference type="InterPro" id="IPR007080">
    <property type="entry name" value="RNA_pol_Rpb1_1"/>
</dbReference>
<protein>
    <recommendedName>
        <fullName evidence="5">DNA-directed RNA polymerase subunit</fullName>
        <ecNumber evidence="5">2.7.7.6</ecNumber>
    </recommendedName>
</protein>
<dbReference type="InterPro" id="IPR006592">
    <property type="entry name" value="RNA_pol_N"/>
</dbReference>
<dbReference type="GO" id="GO:0006351">
    <property type="term" value="P:DNA-templated transcription"/>
    <property type="evidence" value="ECO:0007669"/>
    <property type="project" value="InterPro"/>
</dbReference>
<evidence type="ECO:0000256" key="4">
    <source>
        <dbReference type="ARBA" id="ARBA00023163"/>
    </source>
</evidence>
<keyword evidence="2 5" id="KW-0808">Transferase</keyword>
<organism evidence="7">
    <name type="scientific">Clandestinovirus</name>
    <dbReference type="NCBI Taxonomy" id="2831644"/>
    <lineage>
        <taxon>Viruses</taxon>
    </lineage>
</organism>
<dbReference type="SMART" id="SM00663">
    <property type="entry name" value="RPOLA_N"/>
    <property type="match status" value="1"/>
</dbReference>